<reference evidence="3" key="1">
    <citation type="submission" date="2016-10" db="EMBL/GenBank/DDBJ databases">
        <authorList>
            <person name="Varghese N."/>
            <person name="Submissions S."/>
        </authorList>
    </citation>
    <scope>NUCLEOTIDE SEQUENCE [LARGE SCALE GENOMIC DNA]</scope>
    <source>
        <strain evidence="3">DSM 17616</strain>
    </source>
</reference>
<gene>
    <name evidence="2" type="ORF">SAMN05660691_03959</name>
</gene>
<keyword evidence="1" id="KW-1133">Transmembrane helix</keyword>
<keyword evidence="1" id="KW-0472">Membrane</keyword>
<keyword evidence="3" id="KW-1185">Reference proteome</keyword>
<evidence type="ECO:0000256" key="1">
    <source>
        <dbReference type="SAM" id="Phobius"/>
    </source>
</evidence>
<dbReference type="Proteomes" id="UP000199371">
    <property type="component" value="Unassembled WGS sequence"/>
</dbReference>
<keyword evidence="1" id="KW-0812">Transmembrane</keyword>
<dbReference type="STRING" id="173990.SAMN05660691_03959"/>
<feature type="transmembrane region" description="Helical" evidence="1">
    <location>
        <begin position="164"/>
        <end position="185"/>
    </location>
</feature>
<dbReference type="AlphaFoldDB" id="A0A1H6NMG6"/>
<feature type="transmembrane region" description="Helical" evidence="1">
    <location>
        <begin position="90"/>
        <end position="109"/>
    </location>
</feature>
<name>A0A1H6NMG6_9GAMM</name>
<proteinExistence type="predicted"/>
<dbReference type="RefSeq" id="WP_092796894.1">
    <property type="nucleotide sequence ID" value="NZ_FNXF01000024.1"/>
</dbReference>
<dbReference type="OrthoDB" id="9553532at2"/>
<organism evidence="2 3">
    <name type="scientific">Rheinheimera pacifica</name>
    <dbReference type="NCBI Taxonomy" id="173990"/>
    <lineage>
        <taxon>Bacteria</taxon>
        <taxon>Pseudomonadati</taxon>
        <taxon>Pseudomonadota</taxon>
        <taxon>Gammaproteobacteria</taxon>
        <taxon>Chromatiales</taxon>
        <taxon>Chromatiaceae</taxon>
        <taxon>Rheinheimera</taxon>
    </lineage>
</organism>
<sequence>MKASDVLTQIRQALQETKEQGHTVFSIDAMENYLKIFNTHLENDSFHKSEKYEFELAKFKAENDRNIANSTNETAHSVEMFKSVINAGQSALKASMVINGGGAAALLAFTGKIWETTTSALVANSLTCSILLFCLGVLCAALATGTTYLSQCAYSGNWSKTGDYFNVVSISAILGSYTLFGYGAFRAASSLGVHFGL</sequence>
<accession>A0A1H6NMG6</accession>
<dbReference type="EMBL" id="FNXF01000024">
    <property type="protein sequence ID" value="SEI12452.1"/>
    <property type="molecule type" value="Genomic_DNA"/>
</dbReference>
<feature type="transmembrane region" description="Helical" evidence="1">
    <location>
        <begin position="121"/>
        <end position="144"/>
    </location>
</feature>
<protein>
    <submittedName>
        <fullName evidence="2">Uncharacterized protein</fullName>
    </submittedName>
</protein>
<evidence type="ECO:0000313" key="3">
    <source>
        <dbReference type="Proteomes" id="UP000199371"/>
    </source>
</evidence>
<evidence type="ECO:0000313" key="2">
    <source>
        <dbReference type="EMBL" id="SEI12452.1"/>
    </source>
</evidence>